<evidence type="ECO:0000256" key="1">
    <source>
        <dbReference type="SAM" id="MobiDB-lite"/>
    </source>
</evidence>
<proteinExistence type="predicted"/>
<dbReference type="Proteomes" id="UP000826195">
    <property type="component" value="Unassembled WGS sequence"/>
</dbReference>
<protein>
    <submittedName>
        <fullName evidence="2">Uncharacterized protein</fullName>
    </submittedName>
</protein>
<dbReference type="AlphaFoldDB" id="A0AAV7IAJ3"/>
<evidence type="ECO:0000313" key="2">
    <source>
        <dbReference type="EMBL" id="KAH0547086.1"/>
    </source>
</evidence>
<keyword evidence="3" id="KW-1185">Reference proteome</keyword>
<comment type="caution">
    <text evidence="2">The sequence shown here is derived from an EMBL/GenBank/DDBJ whole genome shotgun (WGS) entry which is preliminary data.</text>
</comment>
<evidence type="ECO:0000313" key="3">
    <source>
        <dbReference type="Proteomes" id="UP000826195"/>
    </source>
</evidence>
<reference evidence="2 3" key="1">
    <citation type="journal article" date="2021" name="J. Hered.">
        <title>A chromosome-level genome assembly of the parasitoid wasp, Cotesia glomerata (Hymenoptera: Braconidae).</title>
        <authorList>
            <person name="Pinto B.J."/>
            <person name="Weis J.J."/>
            <person name="Gamble T."/>
            <person name="Ode P.J."/>
            <person name="Paul R."/>
            <person name="Zaspel J.M."/>
        </authorList>
    </citation>
    <scope>NUCLEOTIDE SEQUENCE [LARGE SCALE GENOMIC DNA]</scope>
    <source>
        <strain evidence="2">CgM1</strain>
    </source>
</reference>
<sequence length="251" mass="28733">MNTERKVWESKEVNILIASGSRRKLSRHRLIYNPLASRVTMGTNCVDSSQTAKDDRKCQRSLSTIVRKEMRAEYSTPLTTLDPDPPSPQPAVKHSKDAVVAGKGRVYFADSRIWELKWRVANMRKMKRQYESSTNDICCLYFMKDEEHKQISSFLGWKTKEEHRAVPESSGTAFLELPFHPFHSFIRVFSFSDLVQAYPLTSVDACCGCTMNFRRESTLGADTTSWTMVQLMSVDFLKEFQSKSTTLMSVG</sequence>
<feature type="region of interest" description="Disordered" evidence="1">
    <location>
        <begin position="75"/>
        <end position="95"/>
    </location>
</feature>
<dbReference type="EMBL" id="JAHXZJ010002237">
    <property type="protein sequence ID" value="KAH0547086.1"/>
    <property type="molecule type" value="Genomic_DNA"/>
</dbReference>
<accession>A0AAV7IAJ3</accession>
<organism evidence="2 3">
    <name type="scientific">Cotesia glomerata</name>
    <name type="common">Lepidopteran parasitic wasp</name>
    <name type="synonym">Apanteles glomeratus</name>
    <dbReference type="NCBI Taxonomy" id="32391"/>
    <lineage>
        <taxon>Eukaryota</taxon>
        <taxon>Metazoa</taxon>
        <taxon>Ecdysozoa</taxon>
        <taxon>Arthropoda</taxon>
        <taxon>Hexapoda</taxon>
        <taxon>Insecta</taxon>
        <taxon>Pterygota</taxon>
        <taxon>Neoptera</taxon>
        <taxon>Endopterygota</taxon>
        <taxon>Hymenoptera</taxon>
        <taxon>Apocrita</taxon>
        <taxon>Ichneumonoidea</taxon>
        <taxon>Braconidae</taxon>
        <taxon>Microgastrinae</taxon>
        <taxon>Cotesia</taxon>
    </lineage>
</organism>
<gene>
    <name evidence="2" type="ORF">KQX54_017016</name>
</gene>
<name>A0AAV7IAJ3_COTGL</name>